<dbReference type="GO" id="GO:0004014">
    <property type="term" value="F:adenosylmethionine decarboxylase activity"/>
    <property type="evidence" value="ECO:0007669"/>
    <property type="project" value="UniProtKB-UniRule"/>
</dbReference>
<dbReference type="Proteomes" id="UP000516349">
    <property type="component" value="Chromosome"/>
</dbReference>
<dbReference type="EMBL" id="CP060244">
    <property type="protein sequence ID" value="QNT77870.1"/>
    <property type="molecule type" value="Genomic_DNA"/>
</dbReference>
<comment type="subunit">
    <text evidence="10">Heterotetramer of two alpha and two beta chains arranged as a dimer of alpha/beta heterodimers.</text>
</comment>
<evidence type="ECO:0000256" key="4">
    <source>
        <dbReference type="ARBA" id="ARBA00023066"/>
    </source>
</evidence>
<dbReference type="Gene3D" id="3.30.160.750">
    <property type="match status" value="1"/>
</dbReference>
<evidence type="ECO:0000256" key="1">
    <source>
        <dbReference type="ARBA" id="ARBA00022691"/>
    </source>
</evidence>
<feature type="active site" description="Schiff-base intermediate with substrate; via pyruvic acid" evidence="10">
    <location>
        <position position="136"/>
    </location>
</feature>
<keyword evidence="3 10" id="KW-0068">Autocatalytic cleavage</keyword>
<dbReference type="UniPathway" id="UPA00331">
    <property type="reaction ID" value="UER00451"/>
</dbReference>
<evidence type="ECO:0000256" key="2">
    <source>
        <dbReference type="ARBA" id="ARBA00022793"/>
    </source>
</evidence>
<accession>A0A7H1NQ10</accession>
<keyword evidence="2 10" id="KW-0210">Decarboxylase</keyword>
<dbReference type="NCBIfam" id="TIGR03330">
    <property type="entry name" value="SAM_DCase_Bsu"/>
    <property type="match status" value="1"/>
</dbReference>
<keyword evidence="7 10" id="KW-0456">Lyase</keyword>
<dbReference type="EC" id="4.1.1.50" evidence="10"/>
<dbReference type="HAMAP" id="MF_00464">
    <property type="entry name" value="AdoMetDC_1"/>
    <property type="match status" value="1"/>
</dbReference>
<feature type="site" description="Cleavage (non-hydrolytic); by autolysis" evidence="10">
    <location>
        <begin position="135"/>
        <end position="136"/>
    </location>
</feature>
<evidence type="ECO:0000313" key="12">
    <source>
        <dbReference type="Proteomes" id="UP000516349"/>
    </source>
</evidence>
<evidence type="ECO:0000256" key="10">
    <source>
        <dbReference type="HAMAP-Rule" id="MF_00464"/>
    </source>
</evidence>
<comment type="function">
    <text evidence="10">Catalyzes the decarboxylation of S-adenosylmethionine to S-adenosylmethioninamine (dcAdoMet), the propylamine donor required for the synthesis of the polyamines spermine and spermidine from the diamine putrescine.</text>
</comment>
<dbReference type="GO" id="GO:0008295">
    <property type="term" value="P:spermidine biosynthetic process"/>
    <property type="evidence" value="ECO:0007669"/>
    <property type="project" value="UniProtKB-UniRule"/>
</dbReference>
<dbReference type="Pfam" id="PF02675">
    <property type="entry name" value="AdoMet_dc"/>
    <property type="match status" value="1"/>
</dbReference>
<dbReference type="InterPro" id="IPR003826">
    <property type="entry name" value="AdoMetDC_fam_prok"/>
</dbReference>
<keyword evidence="9 10" id="KW-0670">Pyruvate</keyword>
<comment type="similarity">
    <text evidence="10">Belongs to the prokaryotic AdoMetDC family. Type 1 subfamily.</text>
</comment>
<dbReference type="AlphaFoldDB" id="A0A7H1NQ10"/>
<keyword evidence="6 10" id="KW-0865">Zymogen</keyword>
<keyword evidence="1 10" id="KW-0949">S-adenosyl-L-methionine</keyword>
<protein>
    <recommendedName>
        <fullName evidence="10">S-adenosylmethionine decarboxylase proenzyme</fullName>
        <shortName evidence="10">AdoMetDC</shortName>
        <shortName evidence="10">SAMDC</shortName>
        <ecNumber evidence="10">4.1.1.50</ecNumber>
    </recommendedName>
    <component>
        <recommendedName>
            <fullName evidence="10">S-adenosylmethionine decarboxylase beta chain</fullName>
        </recommendedName>
    </component>
    <component>
        <recommendedName>
            <fullName evidence="10">S-adenosylmethionine decarboxylase alpha chain</fullName>
        </recommendedName>
    </component>
</protein>
<dbReference type="GO" id="GO:0005829">
    <property type="term" value="C:cytosol"/>
    <property type="evidence" value="ECO:0007669"/>
    <property type="project" value="TreeGrafter"/>
</dbReference>
<evidence type="ECO:0000256" key="9">
    <source>
        <dbReference type="ARBA" id="ARBA00023317"/>
    </source>
</evidence>
<feature type="chain" id="PRO_5029075566" description="S-adenosylmethionine decarboxylase alpha chain" evidence="10">
    <location>
        <begin position="136"/>
        <end position="191"/>
    </location>
</feature>
<keyword evidence="12" id="KW-1185">Reference proteome</keyword>
<evidence type="ECO:0000256" key="8">
    <source>
        <dbReference type="ARBA" id="ARBA00023270"/>
    </source>
</evidence>
<name>A0A7H1NQ10_9PROT</name>
<feature type="modified residue" description="Pyruvic acid (Ser); by autocatalysis" evidence="10">
    <location>
        <position position="136"/>
    </location>
</feature>
<feature type="active site" description="Proton acceptor; for processing activity" evidence="10">
    <location>
        <position position="141"/>
    </location>
</feature>
<dbReference type="InterPro" id="IPR042284">
    <property type="entry name" value="AdoMetDC_N"/>
</dbReference>
<keyword evidence="5 10" id="KW-0620">Polyamine biosynthesis</keyword>
<dbReference type="Gene3D" id="3.30.360.110">
    <property type="entry name" value="S-adenosylmethionine decarboxylase domain"/>
    <property type="match status" value="1"/>
</dbReference>
<dbReference type="InterPro" id="IPR016067">
    <property type="entry name" value="S-AdoMet_deCO2ase_core"/>
</dbReference>
<reference evidence="11 12" key="1">
    <citation type="submission" date="2020-08" db="EMBL/GenBank/DDBJ databases">
        <title>Complete genome sequence of Entomobacter blattae G55GP.</title>
        <authorList>
            <person name="Poehlein A."/>
            <person name="Guzman J."/>
            <person name="Daniel R."/>
            <person name="Vilcinskas A."/>
        </authorList>
    </citation>
    <scope>NUCLEOTIDE SEQUENCE [LARGE SCALE GENOMIC DNA]</scope>
    <source>
        <strain evidence="11 12">G55GP</strain>
    </source>
</reference>
<dbReference type="KEGG" id="ebla:JGUZn3_06280"/>
<comment type="PTM">
    <text evidence="10">Is synthesized initially as an inactive proenzyme. Formation of the active enzyme involves a self-maturation process in which the active site pyruvoyl group is generated from an internal serine residue via an autocatalytic post-translational modification. Two non-identical subunits are generated from the proenzyme in this reaction, and the pyruvate is formed at the N-terminus of the alpha chain, which is derived from the carboxyl end of the proenzyme. The post-translation cleavage follows an unusual pathway, termed non-hydrolytic serinolysis, in which the side chain hydroxyl group of the serine supplies its oxygen atom to form the C-terminus of the beta chain, while the remainder of the serine residue undergoes an oxidative deamination to produce ammonia and the pyruvoyl group blocking the N-terminus of the alpha chain.</text>
</comment>
<keyword evidence="4 10" id="KW-0745">Spermidine biosynthesis</keyword>
<sequence length="191" mass="21338">MFEKRGCKVAFFVVFILAQGGNKAQQAVYWFGGTLMNALARLGIVSDFPRNNQISAVSSLQQEERKDYFVEKDGVKYAGNHLLVDLWGAINLDDPDKIDQTLREAAITAGATILHSHFHHFTPNGGVSGVIVLAESHISIHTWPERNFAAVDIFMCGVCDPHLAIPVMQRLFQAERVVIDEMRRGKETLEK</sequence>
<keyword evidence="8 10" id="KW-0704">Schiff base</keyword>
<dbReference type="PANTHER" id="PTHR33866">
    <property type="entry name" value="S-ADENOSYLMETHIONINE DECARBOXYLASE PROENZYME"/>
    <property type="match status" value="1"/>
</dbReference>
<evidence type="ECO:0000256" key="3">
    <source>
        <dbReference type="ARBA" id="ARBA00022813"/>
    </source>
</evidence>
<organism evidence="11 12">
    <name type="scientific">Entomobacter blattae</name>
    <dbReference type="NCBI Taxonomy" id="2762277"/>
    <lineage>
        <taxon>Bacteria</taxon>
        <taxon>Pseudomonadati</taxon>
        <taxon>Pseudomonadota</taxon>
        <taxon>Alphaproteobacteria</taxon>
        <taxon>Acetobacterales</taxon>
        <taxon>Acetobacteraceae</taxon>
        <taxon>Entomobacter</taxon>
    </lineage>
</organism>
<dbReference type="InterPro" id="IPR017716">
    <property type="entry name" value="S-AdoMet_deCOase_pro-enz"/>
</dbReference>
<evidence type="ECO:0000256" key="6">
    <source>
        <dbReference type="ARBA" id="ARBA00023145"/>
    </source>
</evidence>
<dbReference type="InterPro" id="IPR042286">
    <property type="entry name" value="AdoMetDC_C"/>
</dbReference>
<evidence type="ECO:0000256" key="7">
    <source>
        <dbReference type="ARBA" id="ARBA00023239"/>
    </source>
</evidence>
<comment type="catalytic activity">
    <reaction evidence="10">
        <text>S-adenosyl-L-methionine + H(+) = S-adenosyl 3-(methylsulfanyl)propylamine + CO2</text>
        <dbReference type="Rhea" id="RHEA:15981"/>
        <dbReference type="ChEBI" id="CHEBI:15378"/>
        <dbReference type="ChEBI" id="CHEBI:16526"/>
        <dbReference type="ChEBI" id="CHEBI:57443"/>
        <dbReference type="ChEBI" id="CHEBI:59789"/>
        <dbReference type="EC" id="4.1.1.50"/>
    </reaction>
</comment>
<feature type="chain" id="PRO_5029075565" description="S-adenosylmethionine decarboxylase beta chain" evidence="10">
    <location>
        <begin position="1"/>
        <end position="135"/>
    </location>
</feature>
<feature type="active site" description="Proton donor; for catalytic activity" evidence="10">
    <location>
        <position position="156"/>
    </location>
</feature>
<dbReference type="SUPFAM" id="SSF56276">
    <property type="entry name" value="S-adenosylmethionine decarboxylase"/>
    <property type="match status" value="1"/>
</dbReference>
<comment type="pathway">
    <text evidence="10">Amine and polyamine biosynthesis; S-adenosylmethioninamine biosynthesis; S-adenosylmethioninamine from S-adenosyl-L-methionine: step 1/1.</text>
</comment>
<proteinExistence type="inferred from homology"/>
<gene>
    <name evidence="10 11" type="primary">speH</name>
    <name evidence="11" type="ORF">JGUZn3_06280</name>
</gene>
<evidence type="ECO:0000313" key="11">
    <source>
        <dbReference type="EMBL" id="QNT77870.1"/>
    </source>
</evidence>
<evidence type="ECO:0000256" key="5">
    <source>
        <dbReference type="ARBA" id="ARBA00023115"/>
    </source>
</evidence>
<comment type="cofactor">
    <cofactor evidence="10">
        <name>pyruvate</name>
        <dbReference type="ChEBI" id="CHEBI:15361"/>
    </cofactor>
    <text evidence="10">Binds 1 pyruvoyl group covalently per subunit.</text>
</comment>
<dbReference type="PANTHER" id="PTHR33866:SF2">
    <property type="entry name" value="S-ADENOSYLMETHIONINE DECARBOXYLASE PROENZYME"/>
    <property type="match status" value="1"/>
</dbReference>